<accession>A0A183D750</accession>
<dbReference type="EMBL" id="UYRT01008678">
    <property type="protein sequence ID" value="VDK45701.1"/>
    <property type="molecule type" value="Genomic_DNA"/>
</dbReference>
<feature type="signal peptide" evidence="1">
    <location>
        <begin position="1"/>
        <end position="16"/>
    </location>
</feature>
<dbReference type="WBParaSite" id="GPUH_0000454801-mRNA-1">
    <property type="protein sequence ID" value="GPUH_0000454801-mRNA-1"/>
    <property type="gene ID" value="GPUH_0000454801"/>
</dbReference>
<gene>
    <name evidence="2" type="ORF">GPUH_LOCUS4542</name>
</gene>
<reference evidence="2 3" key="2">
    <citation type="submission" date="2018-11" db="EMBL/GenBank/DDBJ databases">
        <authorList>
            <consortium name="Pathogen Informatics"/>
        </authorList>
    </citation>
    <scope>NUCLEOTIDE SEQUENCE [LARGE SCALE GENOMIC DNA]</scope>
</reference>
<sequence length="73" mass="7901">MLEVLMFLDLFYVVHCDDNLNMTPSVPEALQIISPLSPLVPATCVNGGNLCENEASDKDCADVFAPPNTNVHP</sequence>
<protein>
    <submittedName>
        <fullName evidence="4">Secreted protein</fullName>
    </submittedName>
</protein>
<feature type="chain" id="PRO_5043138619" evidence="1">
    <location>
        <begin position="17"/>
        <end position="73"/>
    </location>
</feature>
<evidence type="ECO:0000313" key="4">
    <source>
        <dbReference type="WBParaSite" id="GPUH_0000454801-mRNA-1"/>
    </source>
</evidence>
<keyword evidence="1" id="KW-0732">Signal</keyword>
<organism evidence="4">
    <name type="scientific">Gongylonema pulchrum</name>
    <dbReference type="NCBI Taxonomy" id="637853"/>
    <lineage>
        <taxon>Eukaryota</taxon>
        <taxon>Metazoa</taxon>
        <taxon>Ecdysozoa</taxon>
        <taxon>Nematoda</taxon>
        <taxon>Chromadorea</taxon>
        <taxon>Rhabditida</taxon>
        <taxon>Spirurina</taxon>
        <taxon>Spiruromorpha</taxon>
        <taxon>Spiruroidea</taxon>
        <taxon>Gongylonematidae</taxon>
        <taxon>Gongylonema</taxon>
    </lineage>
</organism>
<keyword evidence="3" id="KW-1185">Reference proteome</keyword>
<evidence type="ECO:0000256" key="1">
    <source>
        <dbReference type="SAM" id="SignalP"/>
    </source>
</evidence>
<evidence type="ECO:0000313" key="2">
    <source>
        <dbReference type="EMBL" id="VDK45701.1"/>
    </source>
</evidence>
<dbReference type="AlphaFoldDB" id="A0A183D750"/>
<proteinExistence type="predicted"/>
<name>A0A183D750_9BILA</name>
<reference evidence="4" key="1">
    <citation type="submission" date="2016-06" db="UniProtKB">
        <authorList>
            <consortium name="WormBaseParasite"/>
        </authorList>
    </citation>
    <scope>IDENTIFICATION</scope>
</reference>
<evidence type="ECO:0000313" key="3">
    <source>
        <dbReference type="Proteomes" id="UP000271098"/>
    </source>
</evidence>
<dbReference type="Proteomes" id="UP000271098">
    <property type="component" value="Unassembled WGS sequence"/>
</dbReference>